<comment type="caution">
    <text evidence="1">The sequence shown here is derived from an EMBL/GenBank/DDBJ whole genome shotgun (WGS) entry which is preliminary data.</text>
</comment>
<reference evidence="1 2" key="1">
    <citation type="journal article" date="2014" name="Genome Announc.">
        <title>Draft genome sequences of the altered schaedler flora, a defined bacterial community from gnotobiotic mice.</title>
        <authorList>
            <person name="Wannemuehler M.J."/>
            <person name="Overstreet A.M."/>
            <person name="Ward D.V."/>
            <person name="Phillips G.J."/>
        </authorList>
    </citation>
    <scope>NUCLEOTIDE SEQUENCE [LARGE SCALE GENOMIC DNA]</scope>
    <source>
        <strain evidence="1 2">ASF492</strain>
    </source>
</reference>
<keyword evidence="2" id="KW-1185">Reference proteome</keyword>
<name>N2A4I1_9FIRM</name>
<sequence length="82" mass="9404">MLQINKSISITGISLIDVEENGTNVTKQIAYMNANIPDKGDFSINKSIQDRDLFDKYSTDVFKDFNEFEKNVYELSKGMKDE</sequence>
<evidence type="ECO:0000313" key="2">
    <source>
        <dbReference type="Proteomes" id="UP000012589"/>
    </source>
</evidence>
<organism evidence="1 2">
    <name type="scientific">Eubacterium plexicaudatum ASF492</name>
    <dbReference type="NCBI Taxonomy" id="1235802"/>
    <lineage>
        <taxon>Bacteria</taxon>
        <taxon>Bacillati</taxon>
        <taxon>Bacillota</taxon>
        <taxon>Clostridia</taxon>
        <taxon>Eubacteriales</taxon>
        <taxon>Eubacteriaceae</taxon>
        <taxon>Eubacterium</taxon>
    </lineage>
</organism>
<protein>
    <submittedName>
        <fullName evidence="1">Uncharacterized protein</fullName>
    </submittedName>
</protein>
<dbReference type="HOGENOM" id="CLU_186806_0_0_9"/>
<dbReference type="Proteomes" id="UP000012589">
    <property type="component" value="Unassembled WGS sequence"/>
</dbReference>
<proteinExistence type="predicted"/>
<gene>
    <name evidence="1" type="ORF">C823_04611</name>
</gene>
<dbReference type="PATRIC" id="fig|1235802.3.peg.4884"/>
<dbReference type="STRING" id="1235802.C823_04611"/>
<accession>N2A4I1</accession>
<dbReference type="AlphaFoldDB" id="N2A4I1"/>
<dbReference type="EMBL" id="AQFT01000134">
    <property type="protein sequence ID" value="EMZ21363.1"/>
    <property type="molecule type" value="Genomic_DNA"/>
</dbReference>
<evidence type="ECO:0000313" key="1">
    <source>
        <dbReference type="EMBL" id="EMZ21363.1"/>
    </source>
</evidence>